<dbReference type="CDD" id="cd06530">
    <property type="entry name" value="S26_SPase_I"/>
    <property type="match status" value="1"/>
</dbReference>
<name>A0A645D2N1_9ZZZZ</name>
<gene>
    <name evidence="1" type="ORF">SDC9_130475</name>
</gene>
<evidence type="ECO:0000313" key="1">
    <source>
        <dbReference type="EMBL" id="MPM83411.1"/>
    </source>
</evidence>
<accession>A0A645D2N1</accession>
<dbReference type="GO" id="GO:0006465">
    <property type="term" value="P:signal peptide processing"/>
    <property type="evidence" value="ECO:0007669"/>
    <property type="project" value="InterPro"/>
</dbReference>
<evidence type="ECO:0008006" key="2">
    <source>
        <dbReference type="Google" id="ProtNLM"/>
    </source>
</evidence>
<dbReference type="InterPro" id="IPR019533">
    <property type="entry name" value="Peptidase_S26"/>
</dbReference>
<dbReference type="AlphaFoldDB" id="A0A645D2N1"/>
<organism evidence="1">
    <name type="scientific">bioreactor metagenome</name>
    <dbReference type="NCBI Taxonomy" id="1076179"/>
    <lineage>
        <taxon>unclassified sequences</taxon>
        <taxon>metagenomes</taxon>
        <taxon>ecological metagenomes</taxon>
    </lineage>
</organism>
<proteinExistence type="predicted"/>
<sequence>MDPTLPVGSIIISHRPSGLKAIKIGTVVTFITAGGERVTHRIVDVVKDDTGRMCYRTKGDNPINSVDLKMLYYSNIEAVLLFKIPML</sequence>
<reference evidence="1" key="1">
    <citation type="submission" date="2019-08" db="EMBL/GenBank/DDBJ databases">
        <authorList>
            <person name="Kucharzyk K."/>
            <person name="Murdoch R.W."/>
            <person name="Higgins S."/>
            <person name="Loffler F."/>
        </authorList>
    </citation>
    <scope>NUCLEOTIDE SEQUENCE</scope>
</reference>
<protein>
    <recommendedName>
        <fullName evidence="2">Peptidase S24/S26A/S26B/S26C domain-containing protein</fullName>
    </recommendedName>
</protein>
<comment type="caution">
    <text evidence="1">The sequence shown here is derived from an EMBL/GenBank/DDBJ whole genome shotgun (WGS) entry which is preliminary data.</text>
</comment>
<dbReference type="EMBL" id="VSSQ01032215">
    <property type="protein sequence ID" value="MPM83411.1"/>
    <property type="molecule type" value="Genomic_DNA"/>
</dbReference>
<dbReference type="GO" id="GO:0004252">
    <property type="term" value="F:serine-type endopeptidase activity"/>
    <property type="evidence" value="ECO:0007669"/>
    <property type="project" value="InterPro"/>
</dbReference>